<accession>A0ABR3ZX13</accession>
<keyword evidence="4" id="KW-1185">Reference proteome</keyword>
<organism evidence="3 4">
    <name type="scientific">Stereocaulon virgatum</name>
    <dbReference type="NCBI Taxonomy" id="373712"/>
    <lineage>
        <taxon>Eukaryota</taxon>
        <taxon>Fungi</taxon>
        <taxon>Dikarya</taxon>
        <taxon>Ascomycota</taxon>
        <taxon>Pezizomycotina</taxon>
        <taxon>Lecanoromycetes</taxon>
        <taxon>OSLEUM clade</taxon>
        <taxon>Lecanoromycetidae</taxon>
        <taxon>Lecanorales</taxon>
        <taxon>Lecanorineae</taxon>
        <taxon>Stereocaulaceae</taxon>
        <taxon>Stereocaulon</taxon>
    </lineage>
</organism>
<dbReference type="PROSITE" id="PS50828">
    <property type="entry name" value="SMR"/>
    <property type="match status" value="1"/>
</dbReference>
<dbReference type="Pfam" id="PF01713">
    <property type="entry name" value="Smr"/>
    <property type="match status" value="1"/>
</dbReference>
<feature type="compositionally biased region" description="Low complexity" evidence="1">
    <location>
        <begin position="200"/>
        <end position="214"/>
    </location>
</feature>
<sequence>MSYPMTQLGGSPFNPAFTHPQSNNAEAEYDRLRTLARQEAGKRSSCLDRAHKAYERGDGAAAHELSEEGKRHGAMMDQYNRQASDYIFRENNAMERVDGDTIDLHGQFVEEAERILEQRIRVARGEGQDHLHVIVGKGNHSPGHIQKIKPKVEEVCQELGLQYTTEPNAGRILINLQGGPAVMPPHLKLDHHGGQGQYHGGQQQHQQYGQQQSGGHQGANTYPPMDYQQPQQGGYQGQQHHGGQQQQQQNPNAEIEAEVKKYLPKVLRMCQRQCCTVM</sequence>
<gene>
    <name evidence="3" type="ORF">N7G274_009130</name>
</gene>
<dbReference type="InterPro" id="IPR013899">
    <property type="entry name" value="DUF1771"/>
</dbReference>
<feature type="domain" description="Smr" evidence="2">
    <location>
        <begin position="102"/>
        <end position="177"/>
    </location>
</feature>
<dbReference type="EMBL" id="JBEFKJ010000034">
    <property type="protein sequence ID" value="KAL2038182.1"/>
    <property type="molecule type" value="Genomic_DNA"/>
</dbReference>
<reference evidence="3 4" key="1">
    <citation type="submission" date="2024-09" db="EMBL/GenBank/DDBJ databases">
        <title>Rethinking Asexuality: The Enigmatic Case of Functional Sexual Genes in Lepraria (Stereocaulaceae).</title>
        <authorList>
            <person name="Doellman M."/>
            <person name="Sun Y."/>
            <person name="Barcenas-Pena A."/>
            <person name="Lumbsch H.T."/>
            <person name="Grewe F."/>
        </authorList>
    </citation>
    <scope>NUCLEOTIDE SEQUENCE [LARGE SCALE GENOMIC DNA]</scope>
    <source>
        <strain evidence="3 4">Mercado 3170</strain>
    </source>
</reference>
<feature type="compositionally biased region" description="Low complexity" evidence="1">
    <location>
        <begin position="227"/>
        <end position="252"/>
    </location>
</feature>
<evidence type="ECO:0000313" key="3">
    <source>
        <dbReference type="EMBL" id="KAL2038182.1"/>
    </source>
</evidence>
<dbReference type="SMART" id="SM00463">
    <property type="entry name" value="SMR"/>
    <property type="match status" value="1"/>
</dbReference>
<evidence type="ECO:0000256" key="1">
    <source>
        <dbReference type="SAM" id="MobiDB-lite"/>
    </source>
</evidence>
<dbReference type="InterPro" id="IPR002625">
    <property type="entry name" value="Smr_dom"/>
</dbReference>
<dbReference type="Proteomes" id="UP001590950">
    <property type="component" value="Unassembled WGS sequence"/>
</dbReference>
<evidence type="ECO:0000259" key="2">
    <source>
        <dbReference type="PROSITE" id="PS50828"/>
    </source>
</evidence>
<dbReference type="SMART" id="SM01162">
    <property type="entry name" value="DUF1771"/>
    <property type="match status" value="1"/>
</dbReference>
<dbReference type="PANTHER" id="PTHR47417:SF1">
    <property type="entry name" value="SMR DOMAIN-CONTAINING PROTEIN YPL199C"/>
    <property type="match status" value="1"/>
</dbReference>
<comment type="caution">
    <text evidence="3">The sequence shown here is derived from an EMBL/GenBank/DDBJ whole genome shotgun (WGS) entry which is preliminary data.</text>
</comment>
<name>A0ABR3ZX13_9LECA</name>
<evidence type="ECO:0000313" key="4">
    <source>
        <dbReference type="Proteomes" id="UP001590950"/>
    </source>
</evidence>
<dbReference type="Gene3D" id="3.30.1370.110">
    <property type="match status" value="1"/>
</dbReference>
<protein>
    <recommendedName>
        <fullName evidence="2">Smr domain-containing protein</fullName>
    </recommendedName>
</protein>
<feature type="region of interest" description="Disordered" evidence="1">
    <location>
        <begin position="183"/>
        <end position="253"/>
    </location>
</feature>
<feature type="region of interest" description="Disordered" evidence="1">
    <location>
        <begin position="1"/>
        <end position="22"/>
    </location>
</feature>
<proteinExistence type="predicted"/>
<dbReference type="InterPro" id="IPR053020">
    <property type="entry name" value="Smr_domain_protein"/>
</dbReference>
<dbReference type="Pfam" id="PF08590">
    <property type="entry name" value="DUF1771"/>
    <property type="match status" value="1"/>
</dbReference>
<dbReference type="SUPFAM" id="SSF160443">
    <property type="entry name" value="SMR domain-like"/>
    <property type="match status" value="1"/>
</dbReference>
<dbReference type="InterPro" id="IPR036063">
    <property type="entry name" value="Smr_dom_sf"/>
</dbReference>
<dbReference type="PANTHER" id="PTHR47417">
    <property type="entry name" value="SMR DOMAIN-CONTAINING PROTEIN YPL199C"/>
    <property type="match status" value="1"/>
</dbReference>